<keyword evidence="1" id="KW-0472">Membrane</keyword>
<accession>A0A7C1FRH2</accession>
<dbReference type="PANTHER" id="PTHR43664:SF1">
    <property type="entry name" value="BETA-METHYLMALYL-COA DEHYDRATASE"/>
    <property type="match status" value="1"/>
</dbReference>
<dbReference type="SUPFAM" id="SSF54637">
    <property type="entry name" value="Thioesterase/thiol ester dehydrase-isomerase"/>
    <property type="match status" value="1"/>
</dbReference>
<dbReference type="Gene3D" id="3.10.129.10">
    <property type="entry name" value="Hotdog Thioesterase"/>
    <property type="match status" value="1"/>
</dbReference>
<dbReference type="Pfam" id="PF01575">
    <property type="entry name" value="MaoC_dehydratas"/>
    <property type="match status" value="1"/>
</dbReference>
<name>A0A7C1FRH2_9CHLR</name>
<evidence type="ECO:0000256" key="1">
    <source>
        <dbReference type="SAM" id="Phobius"/>
    </source>
</evidence>
<comment type="caution">
    <text evidence="3">The sequence shown here is derived from an EMBL/GenBank/DDBJ whole genome shotgun (WGS) entry which is preliminary data.</text>
</comment>
<evidence type="ECO:0000259" key="2">
    <source>
        <dbReference type="Pfam" id="PF01575"/>
    </source>
</evidence>
<keyword evidence="1" id="KW-0812">Transmembrane</keyword>
<feature type="transmembrane region" description="Helical" evidence="1">
    <location>
        <begin position="64"/>
        <end position="83"/>
    </location>
</feature>
<dbReference type="InterPro" id="IPR052342">
    <property type="entry name" value="MCH/BMMD"/>
</dbReference>
<dbReference type="InterPro" id="IPR029069">
    <property type="entry name" value="HotDog_dom_sf"/>
</dbReference>
<dbReference type="AlphaFoldDB" id="A0A7C1FRH2"/>
<organism evidence="3">
    <name type="scientific">Caldilinea aerophila</name>
    <dbReference type="NCBI Taxonomy" id="133453"/>
    <lineage>
        <taxon>Bacteria</taxon>
        <taxon>Bacillati</taxon>
        <taxon>Chloroflexota</taxon>
        <taxon>Caldilineae</taxon>
        <taxon>Caldilineales</taxon>
        <taxon>Caldilineaceae</taxon>
        <taxon>Caldilinea</taxon>
    </lineage>
</organism>
<protein>
    <submittedName>
        <fullName evidence="3">Dehydratase</fullName>
    </submittedName>
</protein>
<gene>
    <name evidence="3" type="ORF">ENQ20_08290</name>
</gene>
<keyword evidence="1" id="KW-1133">Transmembrane helix</keyword>
<dbReference type="InterPro" id="IPR002539">
    <property type="entry name" value="MaoC-like_dom"/>
</dbReference>
<reference evidence="3" key="1">
    <citation type="journal article" date="2020" name="mSystems">
        <title>Genome- and Community-Level Interaction Insights into Carbon Utilization and Element Cycling Functions of Hydrothermarchaeota in Hydrothermal Sediment.</title>
        <authorList>
            <person name="Zhou Z."/>
            <person name="Liu Y."/>
            <person name="Xu W."/>
            <person name="Pan J."/>
            <person name="Luo Z.H."/>
            <person name="Li M."/>
        </authorList>
    </citation>
    <scope>NUCLEOTIDE SEQUENCE [LARGE SCALE GENOMIC DNA]</scope>
    <source>
        <strain evidence="3">SpSt-289</strain>
    </source>
</reference>
<proteinExistence type="predicted"/>
<evidence type="ECO:0000313" key="3">
    <source>
        <dbReference type="EMBL" id="HDX31480.1"/>
    </source>
</evidence>
<sequence>MTESRLARRQGLFFEDFIIGDQTESVGRTITEADIVNFAGLSGDYNLIHTDAEYSKRQMFGQRVAHGLLVLSIASGLAVRLGFMEDTILAFRGLEWKFNAPVFIGDTIRVRVTVEATKPVPRLGGGIVTLKMEVVNQRDEVVNRGTWEVVCKARGE</sequence>
<dbReference type="PANTHER" id="PTHR43664">
    <property type="entry name" value="MONOAMINE OXIDASE-RELATED"/>
    <property type="match status" value="1"/>
</dbReference>
<dbReference type="EMBL" id="DSMG01000084">
    <property type="protein sequence ID" value="HDX31480.1"/>
    <property type="molecule type" value="Genomic_DNA"/>
</dbReference>
<feature type="domain" description="MaoC-like" evidence="2">
    <location>
        <begin position="23"/>
        <end position="129"/>
    </location>
</feature>